<dbReference type="EMBL" id="QFLI01000006">
    <property type="protein sequence ID" value="PXX99148.1"/>
    <property type="molecule type" value="Genomic_DNA"/>
</dbReference>
<reference evidence="1 2" key="1">
    <citation type="submission" date="2018-05" db="EMBL/GenBank/DDBJ databases">
        <title>Marinifilum breve JC075T sp. nov., a marine bacterium isolated from Yongle Blue Hole in the South China Sea.</title>
        <authorList>
            <person name="Fu T."/>
        </authorList>
    </citation>
    <scope>NUCLEOTIDE SEQUENCE [LARGE SCALE GENOMIC DNA]</scope>
    <source>
        <strain evidence="1 2">JC075</strain>
    </source>
</reference>
<keyword evidence="2" id="KW-1185">Reference proteome</keyword>
<dbReference type="Gene3D" id="1.25.40.10">
    <property type="entry name" value="Tetratricopeptide repeat domain"/>
    <property type="match status" value="1"/>
</dbReference>
<dbReference type="InterPro" id="IPR011990">
    <property type="entry name" value="TPR-like_helical_dom_sf"/>
</dbReference>
<dbReference type="SUPFAM" id="SSF48452">
    <property type="entry name" value="TPR-like"/>
    <property type="match status" value="1"/>
</dbReference>
<gene>
    <name evidence="1" type="ORF">DF185_14825</name>
</gene>
<dbReference type="OrthoDB" id="1234389at2"/>
<evidence type="ECO:0008006" key="3">
    <source>
        <dbReference type="Google" id="ProtNLM"/>
    </source>
</evidence>
<dbReference type="Proteomes" id="UP000248079">
    <property type="component" value="Unassembled WGS sequence"/>
</dbReference>
<evidence type="ECO:0000313" key="1">
    <source>
        <dbReference type="EMBL" id="PXX99148.1"/>
    </source>
</evidence>
<name>A0A2V3ZZE7_9BACT</name>
<sequence length="348" mass="40964">MNKILLALILVLMQFSTMSQNKELKKLYSKGKYDQLIEKAQTLLIENDSDPDLNSILGRAYTNSKQFVKAIPYLEKSMLSDSASEEIKALSKAYLAKCYFITGEKQKAITYLKECQNGRISKEASKYAYRYLNLFQTGVYYQAWEVVESEKIRFHFQDKQKLQDANAYMERLKVNYNRMASFYGIDSPKKVDVFVWHDRNEAFRKFNRPLGFYNSDLCIVNVWDQQEDDYELCHMLTQMVLKPKSKSMLLDKGLAVYFDTMDKNLFAIARKRVPKEKFSLLELWEQPTRYERNLSYPVGAAFVEFLLNKRGKNKLKELLKNQTIKNGKEVYSDFDQLVKTFEAMLLRR</sequence>
<dbReference type="AlphaFoldDB" id="A0A2V3ZZE7"/>
<accession>A0A2V3ZZE7</accession>
<comment type="caution">
    <text evidence="1">The sequence shown here is derived from an EMBL/GenBank/DDBJ whole genome shotgun (WGS) entry which is preliminary data.</text>
</comment>
<proteinExistence type="predicted"/>
<dbReference type="RefSeq" id="WP_110361542.1">
    <property type="nucleotide sequence ID" value="NZ_QFLI01000006.1"/>
</dbReference>
<evidence type="ECO:0000313" key="2">
    <source>
        <dbReference type="Proteomes" id="UP000248079"/>
    </source>
</evidence>
<organism evidence="1 2">
    <name type="scientific">Marinifilum breve</name>
    <dbReference type="NCBI Taxonomy" id="2184082"/>
    <lineage>
        <taxon>Bacteria</taxon>
        <taxon>Pseudomonadati</taxon>
        <taxon>Bacteroidota</taxon>
        <taxon>Bacteroidia</taxon>
        <taxon>Marinilabiliales</taxon>
        <taxon>Marinifilaceae</taxon>
    </lineage>
</organism>
<protein>
    <recommendedName>
        <fullName evidence="3">Tetratricopeptide repeat protein</fullName>
    </recommendedName>
</protein>